<evidence type="ECO:0000313" key="8">
    <source>
        <dbReference type="Proteomes" id="UP001500841"/>
    </source>
</evidence>
<dbReference type="Pfam" id="PF08281">
    <property type="entry name" value="Sigma70_r4_2"/>
    <property type="match status" value="1"/>
</dbReference>
<dbReference type="InterPro" id="IPR007627">
    <property type="entry name" value="RNA_pol_sigma70_r2"/>
</dbReference>
<evidence type="ECO:0000313" key="7">
    <source>
        <dbReference type="EMBL" id="GAA4094118.1"/>
    </source>
</evidence>
<dbReference type="RefSeq" id="WP_345102682.1">
    <property type="nucleotide sequence ID" value="NZ_BAABCV010000005.1"/>
</dbReference>
<dbReference type="Gene3D" id="1.10.1740.10">
    <property type="match status" value="1"/>
</dbReference>
<evidence type="ECO:0000259" key="6">
    <source>
        <dbReference type="Pfam" id="PF08281"/>
    </source>
</evidence>
<evidence type="ECO:0000256" key="3">
    <source>
        <dbReference type="ARBA" id="ARBA00023082"/>
    </source>
</evidence>
<sequence>MELAEDRYYIDKVKNGDPASYAFLVNKYKDMVYSISLKILRDADDAQDLAQDCFIKAYQQIHSFQGNSKFSTWLYTIAYRTAITRLKENKVSTITLNEEQHEMPDNLPGQFELLHARQVKQQVRAAIQKLPEIDALLVTLYYINDLPIKEIEEITGLSKPNVKIKLYRARKVLEKDLRFLLEGNYAD</sequence>
<dbReference type="InterPro" id="IPR013324">
    <property type="entry name" value="RNA_pol_sigma_r3/r4-like"/>
</dbReference>
<evidence type="ECO:0000259" key="5">
    <source>
        <dbReference type="Pfam" id="PF04542"/>
    </source>
</evidence>
<feature type="domain" description="RNA polymerase sigma factor 70 region 4 type 2" evidence="6">
    <location>
        <begin position="121"/>
        <end position="171"/>
    </location>
</feature>
<dbReference type="EMBL" id="BAABCV010000005">
    <property type="protein sequence ID" value="GAA4094118.1"/>
    <property type="molecule type" value="Genomic_DNA"/>
</dbReference>
<accession>A0ABP7WQW6</accession>
<proteinExistence type="inferred from homology"/>
<dbReference type="SUPFAM" id="SSF88946">
    <property type="entry name" value="Sigma2 domain of RNA polymerase sigma factors"/>
    <property type="match status" value="1"/>
</dbReference>
<dbReference type="InterPro" id="IPR014284">
    <property type="entry name" value="RNA_pol_sigma-70_dom"/>
</dbReference>
<dbReference type="PANTHER" id="PTHR43133">
    <property type="entry name" value="RNA POLYMERASE ECF-TYPE SIGMA FACTO"/>
    <property type="match status" value="1"/>
</dbReference>
<evidence type="ECO:0000256" key="2">
    <source>
        <dbReference type="ARBA" id="ARBA00023015"/>
    </source>
</evidence>
<dbReference type="InterPro" id="IPR013249">
    <property type="entry name" value="RNA_pol_sigma70_r4_t2"/>
</dbReference>
<name>A0ABP7WQW6_9SPHI</name>
<dbReference type="InterPro" id="IPR036388">
    <property type="entry name" value="WH-like_DNA-bd_sf"/>
</dbReference>
<comment type="caution">
    <text evidence="7">The sequence shown here is derived from an EMBL/GenBank/DDBJ whole genome shotgun (WGS) entry which is preliminary data.</text>
</comment>
<dbReference type="PANTHER" id="PTHR43133:SF51">
    <property type="entry name" value="RNA POLYMERASE SIGMA FACTOR"/>
    <property type="match status" value="1"/>
</dbReference>
<comment type="similarity">
    <text evidence="1">Belongs to the sigma-70 factor family. ECF subfamily.</text>
</comment>
<dbReference type="Proteomes" id="UP001500841">
    <property type="component" value="Unassembled WGS sequence"/>
</dbReference>
<keyword evidence="2" id="KW-0805">Transcription regulation</keyword>
<protein>
    <submittedName>
        <fullName evidence="7">RNA polymerase sigma factor</fullName>
    </submittedName>
</protein>
<dbReference type="CDD" id="cd06171">
    <property type="entry name" value="Sigma70_r4"/>
    <property type="match status" value="1"/>
</dbReference>
<dbReference type="InterPro" id="IPR039425">
    <property type="entry name" value="RNA_pol_sigma-70-like"/>
</dbReference>
<dbReference type="InterPro" id="IPR013325">
    <property type="entry name" value="RNA_pol_sigma_r2"/>
</dbReference>
<keyword evidence="3" id="KW-0731">Sigma factor</keyword>
<organism evidence="7 8">
    <name type="scientific">Mucilaginibacter panaciglaebae</name>
    <dbReference type="NCBI Taxonomy" id="502331"/>
    <lineage>
        <taxon>Bacteria</taxon>
        <taxon>Pseudomonadati</taxon>
        <taxon>Bacteroidota</taxon>
        <taxon>Sphingobacteriia</taxon>
        <taxon>Sphingobacteriales</taxon>
        <taxon>Sphingobacteriaceae</taxon>
        <taxon>Mucilaginibacter</taxon>
    </lineage>
</organism>
<dbReference type="SUPFAM" id="SSF88659">
    <property type="entry name" value="Sigma3 and sigma4 domains of RNA polymerase sigma factors"/>
    <property type="match status" value="1"/>
</dbReference>
<feature type="domain" description="RNA polymerase sigma-70 region 2" evidence="5">
    <location>
        <begin position="24"/>
        <end position="90"/>
    </location>
</feature>
<gene>
    <name evidence="7" type="ORF">GCM10022392_15880</name>
</gene>
<keyword evidence="8" id="KW-1185">Reference proteome</keyword>
<dbReference type="Pfam" id="PF04542">
    <property type="entry name" value="Sigma70_r2"/>
    <property type="match status" value="1"/>
</dbReference>
<reference evidence="8" key="1">
    <citation type="journal article" date="2019" name="Int. J. Syst. Evol. Microbiol.">
        <title>The Global Catalogue of Microorganisms (GCM) 10K type strain sequencing project: providing services to taxonomists for standard genome sequencing and annotation.</title>
        <authorList>
            <consortium name="The Broad Institute Genomics Platform"/>
            <consortium name="The Broad Institute Genome Sequencing Center for Infectious Disease"/>
            <person name="Wu L."/>
            <person name="Ma J."/>
        </authorList>
    </citation>
    <scope>NUCLEOTIDE SEQUENCE [LARGE SCALE GENOMIC DNA]</scope>
    <source>
        <strain evidence="8">JCM 17085</strain>
    </source>
</reference>
<keyword evidence="4" id="KW-0804">Transcription</keyword>
<evidence type="ECO:0000256" key="4">
    <source>
        <dbReference type="ARBA" id="ARBA00023163"/>
    </source>
</evidence>
<evidence type="ECO:0000256" key="1">
    <source>
        <dbReference type="ARBA" id="ARBA00010641"/>
    </source>
</evidence>
<dbReference type="Gene3D" id="1.10.10.10">
    <property type="entry name" value="Winged helix-like DNA-binding domain superfamily/Winged helix DNA-binding domain"/>
    <property type="match status" value="1"/>
</dbReference>
<dbReference type="NCBIfam" id="TIGR02937">
    <property type="entry name" value="sigma70-ECF"/>
    <property type="match status" value="1"/>
</dbReference>